<dbReference type="PANTHER" id="PTHR21196:SF1">
    <property type="entry name" value="U7 SNRNA-ASSOCIATED SM-LIKE PROTEIN LSM10"/>
    <property type="match status" value="1"/>
</dbReference>
<feature type="domain" description="Sm" evidence="1">
    <location>
        <begin position="8"/>
        <end position="80"/>
    </location>
</feature>
<dbReference type="GO" id="GO:0016604">
    <property type="term" value="C:nuclear body"/>
    <property type="evidence" value="ECO:0007669"/>
    <property type="project" value="TreeGrafter"/>
</dbReference>
<dbReference type="GO" id="GO:0071208">
    <property type="term" value="F:histone pre-mRNA DCP binding"/>
    <property type="evidence" value="ECO:0007669"/>
    <property type="project" value="TreeGrafter"/>
</dbReference>
<dbReference type="PROSITE" id="PS52002">
    <property type="entry name" value="SM"/>
    <property type="match status" value="1"/>
</dbReference>
<evidence type="ECO:0000259" key="1">
    <source>
        <dbReference type="PROSITE" id="PS52002"/>
    </source>
</evidence>
<evidence type="ECO:0000313" key="3">
    <source>
        <dbReference type="Proteomes" id="UP001489004"/>
    </source>
</evidence>
<accession>A0AAW1R4S0</accession>
<dbReference type="InterPro" id="IPR001163">
    <property type="entry name" value="Sm_dom_euk/arc"/>
</dbReference>
<dbReference type="GO" id="GO:0006398">
    <property type="term" value="P:mRNA 3'-end processing by stem-loop binding and cleavage"/>
    <property type="evidence" value="ECO:0007669"/>
    <property type="project" value="TreeGrafter"/>
</dbReference>
<dbReference type="InterPro" id="IPR010920">
    <property type="entry name" value="LSM_dom_sf"/>
</dbReference>
<keyword evidence="3" id="KW-1185">Reference proteome</keyword>
<reference evidence="2 3" key="1">
    <citation type="journal article" date="2024" name="Nat. Commun.">
        <title>Phylogenomics reveals the evolutionary origins of lichenization in chlorophyte algae.</title>
        <authorList>
            <person name="Puginier C."/>
            <person name="Libourel C."/>
            <person name="Otte J."/>
            <person name="Skaloud P."/>
            <person name="Haon M."/>
            <person name="Grisel S."/>
            <person name="Petersen M."/>
            <person name="Berrin J.G."/>
            <person name="Delaux P.M."/>
            <person name="Dal Grande F."/>
            <person name="Keller J."/>
        </authorList>
    </citation>
    <scope>NUCLEOTIDE SEQUENCE [LARGE SCALE GENOMIC DNA]</scope>
    <source>
        <strain evidence="2 3">SAG 2043</strain>
    </source>
</reference>
<dbReference type="GO" id="GO:0071254">
    <property type="term" value="C:cytoplasmic U snRNP body"/>
    <property type="evidence" value="ECO:0007669"/>
    <property type="project" value="TreeGrafter"/>
</dbReference>
<dbReference type="SMART" id="SM00651">
    <property type="entry name" value="Sm"/>
    <property type="match status" value="1"/>
</dbReference>
<evidence type="ECO:0000313" key="2">
    <source>
        <dbReference type="EMBL" id="KAK9828751.1"/>
    </source>
</evidence>
<dbReference type="SUPFAM" id="SSF50182">
    <property type="entry name" value="Sm-like ribonucleoproteins"/>
    <property type="match status" value="1"/>
</dbReference>
<comment type="caution">
    <text evidence="2">The sequence shown here is derived from an EMBL/GenBank/DDBJ whole genome shotgun (WGS) entry which is preliminary data.</text>
</comment>
<dbReference type="InterPro" id="IPR047575">
    <property type="entry name" value="Sm"/>
</dbReference>
<dbReference type="Proteomes" id="UP001489004">
    <property type="component" value="Unassembled WGS sequence"/>
</dbReference>
<dbReference type="EMBL" id="JALJOR010000001">
    <property type="protein sequence ID" value="KAK9828751.1"/>
    <property type="molecule type" value="Genomic_DNA"/>
</dbReference>
<organism evidence="2 3">
    <name type="scientific">[Myrmecia] bisecta</name>
    <dbReference type="NCBI Taxonomy" id="41462"/>
    <lineage>
        <taxon>Eukaryota</taxon>
        <taxon>Viridiplantae</taxon>
        <taxon>Chlorophyta</taxon>
        <taxon>core chlorophytes</taxon>
        <taxon>Trebouxiophyceae</taxon>
        <taxon>Trebouxiales</taxon>
        <taxon>Trebouxiaceae</taxon>
        <taxon>Myrmecia</taxon>
    </lineage>
</organism>
<proteinExistence type="predicted"/>
<sequence length="118" mass="13383">MSRLGDRSLITFLQALQQTIVKVELRADSVVKGRLDSVDENMNLTLSDVSFTPLQGDTKQLPFMYVRGRNIRYVHMSPKINPATIIEEQRTRIAQVRGIHARQMMSLKAAPKGDQETD</sequence>
<dbReference type="Gene3D" id="2.30.30.100">
    <property type="match status" value="1"/>
</dbReference>
<dbReference type="GO" id="GO:0071209">
    <property type="term" value="F:U7 snRNA binding"/>
    <property type="evidence" value="ECO:0007669"/>
    <property type="project" value="TreeGrafter"/>
</dbReference>
<gene>
    <name evidence="2" type="ORF">WJX72_001919</name>
</gene>
<dbReference type="InterPro" id="IPR052840">
    <property type="entry name" value="U7_snRNA_Sm-like"/>
</dbReference>
<dbReference type="Pfam" id="PF01423">
    <property type="entry name" value="LSM"/>
    <property type="match status" value="1"/>
</dbReference>
<dbReference type="PANTHER" id="PTHR21196">
    <property type="entry name" value="U7 SNRNA-ASSOCIATED SM-LIKE PROTEIN LSM10"/>
    <property type="match status" value="1"/>
</dbReference>
<protein>
    <recommendedName>
        <fullName evidence="1">Sm domain-containing protein</fullName>
    </recommendedName>
</protein>
<dbReference type="AlphaFoldDB" id="A0AAW1R4S0"/>
<name>A0AAW1R4S0_9CHLO</name>